<comment type="caution">
    <text evidence="2">The sequence shown here is derived from an EMBL/GenBank/DDBJ whole genome shotgun (WGS) entry which is preliminary data.</text>
</comment>
<reference evidence="2 3" key="1">
    <citation type="submission" date="2023-05" db="EMBL/GenBank/DDBJ databases">
        <title>A Combination of Whole Genome Sequencing and Metagenomics Reveals Diversity of Listeria spp. in Soil Collected from the Nantahala National Forest.</title>
        <authorList>
            <person name="Wang J."/>
            <person name="Schamp C.N."/>
            <person name="Hudson L.K."/>
            <person name="Chaggar H.K."/>
            <person name="Bryan D.W."/>
            <person name="Radosevich M."/>
            <person name="Denes T.G."/>
        </authorList>
    </citation>
    <scope>NUCLEOTIDE SEQUENCE [LARGE SCALE GENOMIC DNA]</scope>
    <source>
        <strain evidence="2 3">UTK S2-0002</strain>
    </source>
</reference>
<evidence type="ECO:0000313" key="2">
    <source>
        <dbReference type="EMBL" id="MDT0113052.1"/>
    </source>
</evidence>
<keyword evidence="1" id="KW-0812">Transmembrane</keyword>
<proteinExistence type="predicted"/>
<keyword evidence="1" id="KW-1133">Transmembrane helix</keyword>
<keyword evidence="3" id="KW-1185">Reference proteome</keyword>
<feature type="transmembrane region" description="Helical" evidence="1">
    <location>
        <begin position="34"/>
        <end position="53"/>
    </location>
</feature>
<feature type="transmembrane region" description="Helical" evidence="1">
    <location>
        <begin position="6"/>
        <end position="22"/>
    </location>
</feature>
<sequence>MEYVGLFGIFFTLLGVILWLTKKIKFENVFRLSDVVSILAILVTACLSVWALYMNGEISNSQLALETKTQDIVYFYSNNKETLKDKNHTITPLEKSLEIEVITGHLNWVYGVTSQGDLASLGGFDFDDEQTYSFAVDLIKDYKYLLFTSNDNSVLVDKIIIYNNNIYAIDHNNIISKEYVQNFNDIVGTNLDFEKTNEEVKEIKQNFKVLIE</sequence>
<accession>A0ABU2IK45</accession>
<evidence type="ECO:0000256" key="1">
    <source>
        <dbReference type="SAM" id="Phobius"/>
    </source>
</evidence>
<dbReference type="RefSeq" id="WP_311178138.1">
    <property type="nucleotide sequence ID" value="NZ_JASAYY010000001.1"/>
</dbReference>
<name>A0ABU2IK45_9LIST</name>
<evidence type="ECO:0000313" key="3">
    <source>
        <dbReference type="Proteomes" id="UP001252688"/>
    </source>
</evidence>
<keyword evidence="1" id="KW-0472">Membrane</keyword>
<organism evidence="2 3">
    <name type="scientific">Listeria cossartiae subsp. cayugensis</name>
    <dbReference type="NCBI Taxonomy" id="2713505"/>
    <lineage>
        <taxon>Bacteria</taxon>
        <taxon>Bacillati</taxon>
        <taxon>Bacillota</taxon>
        <taxon>Bacilli</taxon>
        <taxon>Bacillales</taxon>
        <taxon>Listeriaceae</taxon>
        <taxon>Listeria</taxon>
        <taxon>Listeria cossartiae</taxon>
    </lineage>
</organism>
<dbReference type="EMBL" id="JASBAM010000001">
    <property type="protein sequence ID" value="MDT0113052.1"/>
    <property type="molecule type" value="Genomic_DNA"/>
</dbReference>
<protein>
    <submittedName>
        <fullName evidence="2">Uncharacterized protein</fullName>
    </submittedName>
</protein>
<gene>
    <name evidence="2" type="ORF">QJV37_02765</name>
</gene>
<dbReference type="Proteomes" id="UP001252688">
    <property type="component" value="Unassembled WGS sequence"/>
</dbReference>